<name>A0A9Q0DBS0_9TELE</name>
<accession>A0A9Q0DBS0</accession>
<keyword evidence="2" id="KW-1185">Reference proteome</keyword>
<dbReference type="Proteomes" id="UP001148018">
    <property type="component" value="Unassembled WGS sequence"/>
</dbReference>
<reference evidence="1" key="1">
    <citation type="submission" date="2022-07" db="EMBL/GenBank/DDBJ databases">
        <title>Chromosome-level genome of Muraenolepis orangiensis.</title>
        <authorList>
            <person name="Kim J."/>
        </authorList>
    </citation>
    <scope>NUCLEOTIDE SEQUENCE</scope>
    <source>
        <strain evidence="1">KU_S4_2022</strain>
        <tissue evidence="1">Muscle</tissue>
    </source>
</reference>
<evidence type="ECO:0000313" key="2">
    <source>
        <dbReference type="Proteomes" id="UP001148018"/>
    </source>
</evidence>
<organism evidence="1 2">
    <name type="scientific">Muraenolepis orangiensis</name>
    <name type="common">Patagonian moray cod</name>
    <dbReference type="NCBI Taxonomy" id="630683"/>
    <lineage>
        <taxon>Eukaryota</taxon>
        <taxon>Metazoa</taxon>
        <taxon>Chordata</taxon>
        <taxon>Craniata</taxon>
        <taxon>Vertebrata</taxon>
        <taxon>Euteleostomi</taxon>
        <taxon>Actinopterygii</taxon>
        <taxon>Neopterygii</taxon>
        <taxon>Teleostei</taxon>
        <taxon>Neoteleostei</taxon>
        <taxon>Acanthomorphata</taxon>
        <taxon>Zeiogadaria</taxon>
        <taxon>Gadariae</taxon>
        <taxon>Gadiformes</taxon>
        <taxon>Muraenolepidoidei</taxon>
        <taxon>Muraenolepididae</taxon>
        <taxon>Muraenolepis</taxon>
    </lineage>
</organism>
<proteinExistence type="predicted"/>
<evidence type="ECO:0000313" key="1">
    <source>
        <dbReference type="EMBL" id="KAJ3585524.1"/>
    </source>
</evidence>
<sequence>MDGDGATPRRRRPTRFVPKMESRFKRGGAVTDAKAPGSIPVICSLCPWTDPAPLGPVSGKGKERGQWRMAFLAKPRRVQTTFKSSSRTVDIVGGYFSSGSFRQFEKMVHPLYGDVNGQGGEAVKEFDFIRL</sequence>
<dbReference type="AlphaFoldDB" id="A0A9Q0DBS0"/>
<dbReference type="EMBL" id="JANIIK010000118">
    <property type="protein sequence ID" value="KAJ3585524.1"/>
    <property type="molecule type" value="Genomic_DNA"/>
</dbReference>
<comment type="caution">
    <text evidence="1">The sequence shown here is derived from an EMBL/GenBank/DDBJ whole genome shotgun (WGS) entry which is preliminary data.</text>
</comment>
<protein>
    <submittedName>
        <fullName evidence="1">Uncharacterized protein</fullName>
    </submittedName>
</protein>
<gene>
    <name evidence="1" type="ORF">NHX12_014243</name>
</gene>